<dbReference type="GO" id="GO:0003677">
    <property type="term" value="F:DNA binding"/>
    <property type="evidence" value="ECO:0007669"/>
    <property type="project" value="UniProtKB-UniRule"/>
</dbReference>
<dbReference type="Proteomes" id="UP000886748">
    <property type="component" value="Unassembled WGS sequence"/>
</dbReference>
<dbReference type="Gene3D" id="1.10.10.60">
    <property type="entry name" value="Homeodomain-like"/>
    <property type="match status" value="1"/>
</dbReference>
<dbReference type="GO" id="GO:0006355">
    <property type="term" value="P:regulation of DNA-templated transcription"/>
    <property type="evidence" value="ECO:0007669"/>
    <property type="project" value="UniProtKB-ARBA"/>
</dbReference>
<dbReference type="PRINTS" id="PR00455">
    <property type="entry name" value="HTHTETR"/>
</dbReference>
<dbReference type="PANTHER" id="PTHR30328:SF54">
    <property type="entry name" value="HTH-TYPE TRANSCRIPTIONAL REPRESSOR SCO4008"/>
    <property type="match status" value="1"/>
</dbReference>
<dbReference type="PROSITE" id="PS50977">
    <property type="entry name" value="HTH_TETR_2"/>
    <property type="match status" value="1"/>
</dbReference>
<feature type="DNA-binding region" description="H-T-H motif" evidence="2">
    <location>
        <begin position="30"/>
        <end position="49"/>
    </location>
</feature>
<sequence>MKKKKSENSKQKILSAATKLFAQHGFDGVSVRDICEEANVNVCMVSYYFGGKKELYQGIIDNLIECQCNYLKTFVDFTKPVKSMSKKEQLDLLFLMLDKFVDFFYKNISSDLIVILLKEQQNKYFVLQSPAIKYFRQLIAAVFDKDESDREIILKTLFITSQVNSPRILPAFSLRLLGQDDFIQEDIKIIKDNVMFYVKALIKEAGID</sequence>
<comment type="caution">
    <text evidence="4">The sequence shown here is derived from an EMBL/GenBank/DDBJ whole genome shotgun (WGS) entry which is preliminary data.</text>
</comment>
<dbReference type="Gene3D" id="1.10.357.10">
    <property type="entry name" value="Tetracycline Repressor, domain 2"/>
    <property type="match status" value="1"/>
</dbReference>
<dbReference type="EMBL" id="DVOD01000014">
    <property type="protein sequence ID" value="HIU91886.1"/>
    <property type="molecule type" value="Genomic_DNA"/>
</dbReference>
<keyword evidence="1 2" id="KW-0238">DNA-binding</keyword>
<reference evidence="4" key="1">
    <citation type="submission" date="2020-10" db="EMBL/GenBank/DDBJ databases">
        <authorList>
            <person name="Gilroy R."/>
        </authorList>
    </citation>
    <scope>NUCLEOTIDE SEQUENCE</scope>
    <source>
        <strain evidence="4">CHK154-7741</strain>
    </source>
</reference>
<gene>
    <name evidence="4" type="ORF">IAD26_01985</name>
</gene>
<accession>A0A9D1SRA0</accession>
<dbReference type="AlphaFoldDB" id="A0A9D1SRA0"/>
<name>A0A9D1SRA0_9CLOT</name>
<dbReference type="Pfam" id="PF09209">
    <property type="entry name" value="CecR_C"/>
    <property type="match status" value="1"/>
</dbReference>
<evidence type="ECO:0000313" key="5">
    <source>
        <dbReference type="Proteomes" id="UP000886748"/>
    </source>
</evidence>
<evidence type="ECO:0000313" key="4">
    <source>
        <dbReference type="EMBL" id="HIU91886.1"/>
    </source>
</evidence>
<dbReference type="Pfam" id="PF00440">
    <property type="entry name" value="TetR_N"/>
    <property type="match status" value="1"/>
</dbReference>
<organism evidence="4 5">
    <name type="scientific">Candidatus Limenecus avicola</name>
    <dbReference type="NCBI Taxonomy" id="2840847"/>
    <lineage>
        <taxon>Bacteria</taxon>
        <taxon>Bacillati</taxon>
        <taxon>Bacillota</taxon>
        <taxon>Clostridia</taxon>
        <taxon>Eubacteriales</taxon>
        <taxon>Clostridiaceae</taxon>
        <taxon>Clostridiaceae incertae sedis</taxon>
        <taxon>Candidatus Limenecus</taxon>
    </lineage>
</organism>
<dbReference type="InterPro" id="IPR036271">
    <property type="entry name" value="Tet_transcr_reg_TetR-rel_C_sf"/>
</dbReference>
<dbReference type="InterPro" id="IPR050109">
    <property type="entry name" value="HTH-type_TetR-like_transc_reg"/>
</dbReference>
<reference evidence="4" key="2">
    <citation type="journal article" date="2021" name="PeerJ">
        <title>Extensive microbial diversity within the chicken gut microbiome revealed by metagenomics and culture.</title>
        <authorList>
            <person name="Gilroy R."/>
            <person name="Ravi A."/>
            <person name="Getino M."/>
            <person name="Pursley I."/>
            <person name="Horton D.L."/>
            <person name="Alikhan N.F."/>
            <person name="Baker D."/>
            <person name="Gharbi K."/>
            <person name="Hall N."/>
            <person name="Watson M."/>
            <person name="Adriaenssens E.M."/>
            <person name="Foster-Nyarko E."/>
            <person name="Jarju S."/>
            <person name="Secka A."/>
            <person name="Antonio M."/>
            <person name="Oren A."/>
            <person name="Chaudhuri R.R."/>
            <person name="La Ragione R."/>
            <person name="Hildebrand F."/>
            <person name="Pallen M.J."/>
        </authorList>
    </citation>
    <scope>NUCLEOTIDE SEQUENCE</scope>
    <source>
        <strain evidence="4">CHK154-7741</strain>
    </source>
</reference>
<dbReference type="SUPFAM" id="SSF48498">
    <property type="entry name" value="Tetracyclin repressor-like, C-terminal domain"/>
    <property type="match status" value="1"/>
</dbReference>
<dbReference type="PANTHER" id="PTHR30328">
    <property type="entry name" value="TRANSCRIPTIONAL REPRESSOR"/>
    <property type="match status" value="1"/>
</dbReference>
<feature type="domain" description="HTH tetR-type" evidence="3">
    <location>
        <begin position="7"/>
        <end position="67"/>
    </location>
</feature>
<dbReference type="InterPro" id="IPR009057">
    <property type="entry name" value="Homeodomain-like_sf"/>
</dbReference>
<evidence type="ECO:0000259" key="3">
    <source>
        <dbReference type="PROSITE" id="PS50977"/>
    </source>
</evidence>
<dbReference type="InterPro" id="IPR001647">
    <property type="entry name" value="HTH_TetR"/>
</dbReference>
<dbReference type="SUPFAM" id="SSF46689">
    <property type="entry name" value="Homeodomain-like"/>
    <property type="match status" value="1"/>
</dbReference>
<proteinExistence type="predicted"/>
<evidence type="ECO:0000256" key="2">
    <source>
        <dbReference type="PROSITE-ProRule" id="PRU00335"/>
    </source>
</evidence>
<dbReference type="InterPro" id="IPR015292">
    <property type="entry name" value="Tscrpt_reg_YbiH_C"/>
</dbReference>
<protein>
    <submittedName>
        <fullName evidence="4">TetR/AcrR family transcriptional regulator</fullName>
    </submittedName>
</protein>
<evidence type="ECO:0000256" key="1">
    <source>
        <dbReference type="ARBA" id="ARBA00023125"/>
    </source>
</evidence>